<reference evidence="1" key="1">
    <citation type="journal article" date="2021" name="Proc. Natl. Acad. Sci. U.S.A.">
        <title>A Catalog of Tens of Thousands of Viruses from Human Metagenomes Reveals Hidden Associations with Chronic Diseases.</title>
        <authorList>
            <person name="Tisza M.J."/>
            <person name="Buck C.B."/>
        </authorList>
    </citation>
    <scope>NUCLEOTIDE SEQUENCE</scope>
    <source>
        <strain evidence="1">CtLmu1</strain>
    </source>
</reference>
<evidence type="ECO:0000313" key="1">
    <source>
        <dbReference type="EMBL" id="DAD93690.1"/>
    </source>
</evidence>
<sequence length="31" mass="3749">MIFTVKCNVYLCENAYYRMCITLHHRPSDLN</sequence>
<proteinExistence type="predicted"/>
<organism evidence="1">
    <name type="scientific">Siphoviridae sp. ctLmu1</name>
    <dbReference type="NCBI Taxonomy" id="2826253"/>
    <lineage>
        <taxon>Viruses</taxon>
        <taxon>Duplodnaviria</taxon>
        <taxon>Heunggongvirae</taxon>
        <taxon>Uroviricota</taxon>
        <taxon>Caudoviricetes</taxon>
    </lineage>
</organism>
<accession>A0A8S5NH97</accession>
<dbReference type="EMBL" id="BK015164">
    <property type="protein sequence ID" value="DAD93690.1"/>
    <property type="molecule type" value="Genomic_DNA"/>
</dbReference>
<protein>
    <submittedName>
        <fullName evidence="1">Uncharacterized protein</fullName>
    </submittedName>
</protein>
<name>A0A8S5NH97_9CAUD</name>